<evidence type="ECO:0000313" key="1">
    <source>
        <dbReference type="EMBL" id="SJL14691.1"/>
    </source>
</evidence>
<accession>A0A284S106</accession>
<organism evidence="1 2">
    <name type="scientific">Armillaria ostoyae</name>
    <name type="common">Armillaria root rot fungus</name>
    <dbReference type="NCBI Taxonomy" id="47428"/>
    <lineage>
        <taxon>Eukaryota</taxon>
        <taxon>Fungi</taxon>
        <taxon>Dikarya</taxon>
        <taxon>Basidiomycota</taxon>
        <taxon>Agaricomycotina</taxon>
        <taxon>Agaricomycetes</taxon>
        <taxon>Agaricomycetidae</taxon>
        <taxon>Agaricales</taxon>
        <taxon>Marasmiineae</taxon>
        <taxon>Physalacriaceae</taxon>
        <taxon>Armillaria</taxon>
    </lineage>
</organism>
<evidence type="ECO:0000313" key="2">
    <source>
        <dbReference type="Proteomes" id="UP000219338"/>
    </source>
</evidence>
<reference evidence="2" key="1">
    <citation type="journal article" date="2017" name="Nat. Ecol. Evol.">
        <title>Genome expansion and lineage-specific genetic innovations in the forest pathogenic fungi Armillaria.</title>
        <authorList>
            <person name="Sipos G."/>
            <person name="Prasanna A.N."/>
            <person name="Walter M.C."/>
            <person name="O'Connor E."/>
            <person name="Balint B."/>
            <person name="Krizsan K."/>
            <person name="Kiss B."/>
            <person name="Hess J."/>
            <person name="Varga T."/>
            <person name="Slot J."/>
            <person name="Riley R."/>
            <person name="Boka B."/>
            <person name="Rigling D."/>
            <person name="Barry K."/>
            <person name="Lee J."/>
            <person name="Mihaltcheva S."/>
            <person name="LaButti K."/>
            <person name="Lipzen A."/>
            <person name="Waldron R."/>
            <person name="Moloney N.M."/>
            <person name="Sperisen C."/>
            <person name="Kredics L."/>
            <person name="Vagvoelgyi C."/>
            <person name="Patrignani A."/>
            <person name="Fitzpatrick D."/>
            <person name="Nagy I."/>
            <person name="Doyle S."/>
            <person name="Anderson J.B."/>
            <person name="Grigoriev I.V."/>
            <person name="Gueldener U."/>
            <person name="Muensterkoetter M."/>
            <person name="Nagy L.G."/>
        </authorList>
    </citation>
    <scope>NUCLEOTIDE SEQUENCE [LARGE SCALE GENOMIC DNA]</scope>
    <source>
        <strain evidence="2">C18/9</strain>
    </source>
</reference>
<sequence length="162" mass="18022">MSFSPVDTEPSTSHAFFTEAKHVQERNKRDVLDELLRNEDDLLFRDKQQSLDWDLDDDCLIVVPIYCTVISASLFSTIVRSDALCGDSRTPIVSTSSVSSPVAHTSITMMNMFLPPHPPSSSYAHASLDSLFDQHTEPQLPHSVVPVETSFTIGKNPGFVHF</sequence>
<dbReference type="AlphaFoldDB" id="A0A284S106"/>
<gene>
    <name evidence="1" type="ORF">ARMOST_18157</name>
</gene>
<name>A0A284S106_ARMOS</name>
<protein>
    <submittedName>
        <fullName evidence="1">Uncharacterized protein</fullName>
    </submittedName>
</protein>
<keyword evidence="2" id="KW-1185">Reference proteome</keyword>
<proteinExistence type="predicted"/>
<dbReference type="Proteomes" id="UP000219338">
    <property type="component" value="Unassembled WGS sequence"/>
</dbReference>
<dbReference type="EMBL" id="FUEG01000025">
    <property type="protein sequence ID" value="SJL14691.1"/>
    <property type="molecule type" value="Genomic_DNA"/>
</dbReference>